<proteinExistence type="predicted"/>
<dbReference type="Gene3D" id="3.40.630.30">
    <property type="match status" value="1"/>
</dbReference>
<accession>A0ABX6SV94</accession>
<sequence>MDLLGRRVSVRHRDGEGVRDVVGRVLAAGPDGLRIERRDGELAFVPAGTVLAMRVVPDRPRRTRRAASFSAEELTRITSRGWPAVESVPLGDWELRASGGFTGRANSVAVHGDPHTDEPFAAVVDFYTARGLRPLAQLVEGSVWDRRFEDAAWVPVTDQPPGAIVQVADLAAVPAPDPEVVVETHASDAWLRHYGRVSEPATARAVLEGPATVGFLSLDDVAIGRVVVTGEWAGLAAVEVDPAHRRRGLARRIVDTALAWAAAHGADKAYLQTMRDNEPALGLYGAYGFTTHHAYRYLTAP</sequence>
<dbReference type="InterPro" id="IPR016181">
    <property type="entry name" value="Acyl_CoA_acyltransferase"/>
</dbReference>
<evidence type="ECO:0000259" key="1">
    <source>
        <dbReference type="PROSITE" id="PS51186"/>
    </source>
</evidence>
<dbReference type="PANTHER" id="PTHR43072:SF60">
    <property type="entry name" value="L-2,4-DIAMINOBUTYRIC ACID ACETYLTRANSFERASE"/>
    <property type="match status" value="1"/>
</dbReference>
<gene>
    <name evidence="2" type="ORF">H9L21_04015</name>
</gene>
<dbReference type="Proteomes" id="UP000515871">
    <property type="component" value="Chromosome"/>
</dbReference>
<reference evidence="2 3" key="1">
    <citation type="submission" date="2020-08" db="EMBL/GenBank/DDBJ databases">
        <title>Novel species in genus Aeromicrobium.</title>
        <authorList>
            <person name="Zhang G."/>
        </authorList>
    </citation>
    <scope>NUCLEOTIDE SEQUENCE [LARGE SCALE GENOMIC DNA]</scope>
    <source>
        <strain evidence="3">zg-629</strain>
    </source>
</reference>
<dbReference type="RefSeq" id="WP_154595585.1">
    <property type="nucleotide sequence ID" value="NZ_CP060587.1"/>
</dbReference>
<dbReference type="InterPro" id="IPR056935">
    <property type="entry name" value="Rv0428c-like_C"/>
</dbReference>
<dbReference type="Pfam" id="PF24553">
    <property type="entry name" value="Rv0428c_C"/>
    <property type="match status" value="1"/>
</dbReference>
<keyword evidence="3" id="KW-1185">Reference proteome</keyword>
<dbReference type="PROSITE" id="PS51186">
    <property type="entry name" value="GNAT"/>
    <property type="match status" value="1"/>
</dbReference>
<dbReference type="SUPFAM" id="SSF55729">
    <property type="entry name" value="Acyl-CoA N-acyltransferases (Nat)"/>
    <property type="match status" value="1"/>
</dbReference>
<feature type="domain" description="N-acetyltransferase" evidence="1">
    <location>
        <begin position="168"/>
        <end position="301"/>
    </location>
</feature>
<name>A0ABX6SV94_9ACTN</name>
<organism evidence="2 3">
    <name type="scientific">Aeromicrobium senzhongii</name>
    <dbReference type="NCBI Taxonomy" id="2663859"/>
    <lineage>
        <taxon>Bacteria</taxon>
        <taxon>Bacillati</taxon>
        <taxon>Actinomycetota</taxon>
        <taxon>Actinomycetes</taxon>
        <taxon>Propionibacteriales</taxon>
        <taxon>Nocardioidaceae</taxon>
        <taxon>Aeromicrobium</taxon>
    </lineage>
</organism>
<evidence type="ECO:0000313" key="3">
    <source>
        <dbReference type="Proteomes" id="UP000515871"/>
    </source>
</evidence>
<protein>
    <submittedName>
        <fullName evidence="2">GNAT family N-acetyltransferase</fullName>
    </submittedName>
</protein>
<dbReference type="PANTHER" id="PTHR43072">
    <property type="entry name" value="N-ACETYLTRANSFERASE"/>
    <property type="match status" value="1"/>
</dbReference>
<evidence type="ECO:0000313" key="2">
    <source>
        <dbReference type="EMBL" id="QNL95117.1"/>
    </source>
</evidence>
<dbReference type="InterPro" id="IPR000182">
    <property type="entry name" value="GNAT_dom"/>
</dbReference>
<dbReference type="EMBL" id="CP060587">
    <property type="protein sequence ID" value="QNL95117.1"/>
    <property type="molecule type" value="Genomic_DNA"/>
</dbReference>